<dbReference type="RefSeq" id="WP_205050378.1">
    <property type="nucleotide sequence ID" value="NZ_JACJKX010000009.1"/>
</dbReference>
<protein>
    <submittedName>
        <fullName evidence="4">NAD(P)H-dependent oxidoreductase</fullName>
    </submittedName>
</protein>
<dbReference type="PANTHER" id="PTHR39201:SF1">
    <property type="entry name" value="FLAVODOXIN-LIKE DOMAIN-CONTAINING PROTEIN"/>
    <property type="match status" value="1"/>
</dbReference>
<keyword evidence="1" id="KW-0285">Flavoprotein</keyword>
<dbReference type="Pfam" id="PF12682">
    <property type="entry name" value="Flavodoxin_4"/>
    <property type="match status" value="1"/>
</dbReference>
<dbReference type="NCBIfam" id="NF005501">
    <property type="entry name" value="PRK07116.1"/>
    <property type="match status" value="1"/>
</dbReference>
<dbReference type="Gene3D" id="3.40.50.360">
    <property type="match status" value="1"/>
</dbReference>
<evidence type="ECO:0000313" key="5">
    <source>
        <dbReference type="Proteomes" id="UP000777002"/>
    </source>
</evidence>
<feature type="domain" description="Flavodoxin-like" evidence="3">
    <location>
        <begin position="4"/>
        <end position="156"/>
    </location>
</feature>
<evidence type="ECO:0000256" key="2">
    <source>
        <dbReference type="ARBA" id="ARBA00022643"/>
    </source>
</evidence>
<sequence>MSKILVAYFSATGTTAKAARAVADACRADLFEIKPAQAYSSADLNWTNPQSRSSLEMKDPDCRPALAFKTADLTDYDVLIVGFPIWWGVAPRPVDTFLDSIQTDGKRVIAFCTSGGSDSSEAFKDLKSRYPQLHVESVKLLTSSRAAAQWVRSLDI</sequence>
<keyword evidence="5" id="KW-1185">Reference proteome</keyword>
<gene>
    <name evidence="4" type="ORF">H5985_05840</name>
</gene>
<dbReference type="EMBL" id="JACJKX010000009">
    <property type="protein sequence ID" value="MBM6928789.1"/>
    <property type="molecule type" value="Genomic_DNA"/>
</dbReference>
<organism evidence="4 5">
    <name type="scientific">Parasutterella secunda</name>
    <dbReference type="NCBI Taxonomy" id="626947"/>
    <lineage>
        <taxon>Bacteria</taxon>
        <taxon>Pseudomonadati</taxon>
        <taxon>Pseudomonadota</taxon>
        <taxon>Betaproteobacteria</taxon>
        <taxon>Burkholderiales</taxon>
        <taxon>Sutterellaceae</taxon>
        <taxon>Parasutterella</taxon>
    </lineage>
</organism>
<evidence type="ECO:0000313" key="4">
    <source>
        <dbReference type="EMBL" id="MBM6928789.1"/>
    </source>
</evidence>
<comment type="caution">
    <text evidence="4">The sequence shown here is derived from an EMBL/GenBank/DDBJ whole genome shotgun (WGS) entry which is preliminary data.</text>
</comment>
<evidence type="ECO:0000259" key="3">
    <source>
        <dbReference type="PROSITE" id="PS50902"/>
    </source>
</evidence>
<dbReference type="InterPro" id="IPR008254">
    <property type="entry name" value="Flavodoxin/NO_synth"/>
</dbReference>
<name>A0ABS2GTK5_9BURK</name>
<dbReference type="PANTHER" id="PTHR39201">
    <property type="entry name" value="EXPORTED PROTEIN-RELATED"/>
    <property type="match status" value="1"/>
</dbReference>
<reference evidence="4 5" key="1">
    <citation type="journal article" date="2021" name="Sci. Rep.">
        <title>The distribution of antibiotic resistance genes in chicken gut microbiota commensals.</title>
        <authorList>
            <person name="Juricova H."/>
            <person name="Matiasovicova J."/>
            <person name="Kubasova T."/>
            <person name="Cejkova D."/>
            <person name="Rychlik I."/>
        </authorList>
    </citation>
    <scope>NUCLEOTIDE SEQUENCE [LARGE SCALE GENOMIC DNA]</scope>
    <source>
        <strain evidence="4 5">An562</strain>
    </source>
</reference>
<dbReference type="PROSITE" id="PS50902">
    <property type="entry name" value="FLAVODOXIN_LIKE"/>
    <property type="match status" value="1"/>
</dbReference>
<proteinExistence type="predicted"/>
<dbReference type="Proteomes" id="UP000777002">
    <property type="component" value="Unassembled WGS sequence"/>
</dbReference>
<evidence type="ECO:0000256" key="1">
    <source>
        <dbReference type="ARBA" id="ARBA00022630"/>
    </source>
</evidence>
<dbReference type="SUPFAM" id="SSF52218">
    <property type="entry name" value="Flavoproteins"/>
    <property type="match status" value="1"/>
</dbReference>
<dbReference type="InterPro" id="IPR029039">
    <property type="entry name" value="Flavoprotein-like_sf"/>
</dbReference>
<keyword evidence="2" id="KW-0288">FMN</keyword>
<accession>A0ABS2GTK5</accession>